<dbReference type="OrthoDB" id="1161413at2"/>
<dbReference type="Gene3D" id="3.10.450.40">
    <property type="match status" value="1"/>
</dbReference>
<protein>
    <submittedName>
        <fullName evidence="2">Gene 25-like lysozyme</fullName>
    </submittedName>
</protein>
<evidence type="ECO:0000313" key="3">
    <source>
        <dbReference type="Proteomes" id="UP000184368"/>
    </source>
</evidence>
<evidence type="ECO:0000259" key="1">
    <source>
        <dbReference type="Pfam" id="PF04965"/>
    </source>
</evidence>
<feature type="domain" description="IraD/Gp25-like" evidence="1">
    <location>
        <begin position="45"/>
        <end position="133"/>
    </location>
</feature>
<accession>A0A1M4S9P6</accession>
<sequence length="165" mass="19264">MMHLFIQAQNNNHSLLNTQRMQQRNYRIPIKTDVIMKGHDLPTCDLDSSIKRNLDLIIMTRFGEHRCDPTYGCEIWDLDFELIVSARLWEEKLRQSLLRSIGTHEYRLANIDITVSISDIERFNPYKHTVEIKKRVDIGVSGVIKQTGESFLFQTNLFLSPLSVD</sequence>
<dbReference type="Proteomes" id="UP000184368">
    <property type="component" value="Unassembled WGS sequence"/>
</dbReference>
<keyword evidence="3" id="KW-1185">Reference proteome</keyword>
<dbReference type="Pfam" id="PF04965">
    <property type="entry name" value="GPW_gp25"/>
    <property type="match status" value="1"/>
</dbReference>
<dbReference type="AlphaFoldDB" id="A0A1M4S9P6"/>
<evidence type="ECO:0000313" key="2">
    <source>
        <dbReference type="EMBL" id="SHE28902.1"/>
    </source>
</evidence>
<dbReference type="EMBL" id="FQUO01000001">
    <property type="protein sequence ID" value="SHE28902.1"/>
    <property type="molecule type" value="Genomic_DNA"/>
</dbReference>
<proteinExistence type="predicted"/>
<reference evidence="2 3" key="1">
    <citation type="submission" date="2016-11" db="EMBL/GenBank/DDBJ databases">
        <authorList>
            <person name="Jaros S."/>
            <person name="Januszkiewicz K."/>
            <person name="Wedrychowicz H."/>
        </authorList>
    </citation>
    <scope>NUCLEOTIDE SEQUENCE [LARGE SCALE GENOMIC DNA]</scope>
    <source>
        <strain evidence="2 3">DSM 26897</strain>
    </source>
</reference>
<name>A0A1M4S9P6_9BACT</name>
<dbReference type="STRING" id="1302690.BUE76_23035"/>
<gene>
    <name evidence="2" type="ORF">SAMN05444008_10135</name>
</gene>
<organism evidence="2 3">
    <name type="scientific">Cnuella takakiae</name>
    <dbReference type="NCBI Taxonomy" id="1302690"/>
    <lineage>
        <taxon>Bacteria</taxon>
        <taxon>Pseudomonadati</taxon>
        <taxon>Bacteroidota</taxon>
        <taxon>Chitinophagia</taxon>
        <taxon>Chitinophagales</taxon>
        <taxon>Chitinophagaceae</taxon>
        <taxon>Cnuella</taxon>
    </lineage>
</organism>
<dbReference type="InterPro" id="IPR007048">
    <property type="entry name" value="IraD/Gp25-like"/>
</dbReference>
<dbReference type="RefSeq" id="WP_083596261.1">
    <property type="nucleotide sequence ID" value="NZ_FQUO01000001.1"/>
</dbReference>
<dbReference type="SUPFAM" id="SSF160719">
    <property type="entry name" value="gpW/gp25-like"/>
    <property type="match status" value="1"/>
</dbReference>